<dbReference type="SUPFAM" id="SSF56219">
    <property type="entry name" value="DNase I-like"/>
    <property type="match status" value="1"/>
</dbReference>
<feature type="transmembrane region" description="Helical" evidence="1">
    <location>
        <begin position="63"/>
        <end position="80"/>
    </location>
</feature>
<dbReference type="InterPro" id="IPR005135">
    <property type="entry name" value="Endo/exonuclease/phosphatase"/>
</dbReference>
<keyword evidence="1" id="KW-0472">Membrane</keyword>
<keyword evidence="3" id="KW-0540">Nuclease</keyword>
<dbReference type="GO" id="GO:0004519">
    <property type="term" value="F:endonuclease activity"/>
    <property type="evidence" value="ECO:0007669"/>
    <property type="project" value="UniProtKB-KW"/>
</dbReference>
<evidence type="ECO:0000259" key="2">
    <source>
        <dbReference type="Pfam" id="PF03372"/>
    </source>
</evidence>
<feature type="transmembrane region" description="Helical" evidence="1">
    <location>
        <begin position="38"/>
        <end position="56"/>
    </location>
</feature>
<reference evidence="3 4" key="1">
    <citation type="submission" date="2022-09" db="EMBL/GenBank/DDBJ databases">
        <title>Interaction between co-microsymbionts with complementary sets of symbiotic genes in legume-rhizobium systems.</title>
        <authorList>
            <person name="Safronova V."/>
            <person name="Sazanova A."/>
            <person name="Afonin A."/>
            <person name="Chirak E."/>
        </authorList>
    </citation>
    <scope>NUCLEOTIDE SEQUENCE [LARGE SCALE GENOMIC DNA]</scope>
    <source>
        <strain evidence="3 4">A18/4-1</strain>
    </source>
</reference>
<dbReference type="EMBL" id="CP104965">
    <property type="protein sequence ID" value="UXN69051.1"/>
    <property type="molecule type" value="Genomic_DNA"/>
</dbReference>
<name>A0ABY6CCU2_9HYPH</name>
<accession>A0ABY6CCU2</accession>
<organism evidence="3 4">
    <name type="scientific">Devosia neptuniae</name>
    <dbReference type="NCBI Taxonomy" id="191302"/>
    <lineage>
        <taxon>Bacteria</taxon>
        <taxon>Pseudomonadati</taxon>
        <taxon>Pseudomonadota</taxon>
        <taxon>Alphaproteobacteria</taxon>
        <taxon>Hyphomicrobiales</taxon>
        <taxon>Devosiaceae</taxon>
        <taxon>Devosia</taxon>
    </lineage>
</organism>
<proteinExistence type="predicted"/>
<keyword evidence="4" id="KW-1185">Reference proteome</keyword>
<dbReference type="Gene3D" id="3.60.10.10">
    <property type="entry name" value="Endonuclease/exonuclease/phosphatase"/>
    <property type="match status" value="1"/>
</dbReference>
<gene>
    <name evidence="3" type="ORF">N8A98_17660</name>
</gene>
<feature type="domain" description="Endonuclease/exonuclease/phosphatase" evidence="2">
    <location>
        <begin position="102"/>
        <end position="301"/>
    </location>
</feature>
<dbReference type="RefSeq" id="WP_262167266.1">
    <property type="nucleotide sequence ID" value="NZ_CP104965.1"/>
</dbReference>
<evidence type="ECO:0000256" key="1">
    <source>
        <dbReference type="SAM" id="Phobius"/>
    </source>
</evidence>
<protein>
    <submittedName>
        <fullName evidence="3">Endonuclease/exonuclease/phosphatase family protein</fullName>
    </submittedName>
</protein>
<dbReference type="Pfam" id="PF03372">
    <property type="entry name" value="Exo_endo_phos"/>
    <property type="match status" value="1"/>
</dbReference>
<keyword evidence="1" id="KW-1133">Transmembrane helix</keyword>
<keyword evidence="1" id="KW-0812">Transmembrane</keyword>
<keyword evidence="3" id="KW-0255">Endonuclease</keyword>
<keyword evidence="3" id="KW-0378">Hydrolase</keyword>
<sequence>MKLELRGAVTILAVLAMLGLVAASFDLPVPNPDVLQSLRFHLAAACLALPIALFMLGARWRGVAVLALILVSIGQGAYLIHQQQETRSLLAEAVDPNGFTVMSFNVLATSERGQDVADYMIERAPDIAVIMETPGIERSLERLATTFPYRIGCTDTLTCDLSLFSRTPLVNGQMHLLGPMQRERLITARTTINGHSVTIIALHLSKPYFDGISIDELWEISHVLRQIDGPMLLTGDFNSASWSRSVRQFVNRNQLMPPPRYPSTWPVRLGEWGIPIDNMFTRGGLRIDEIGAMPSNLGSNHRGLLARVGFATELATPAN</sequence>
<evidence type="ECO:0000313" key="4">
    <source>
        <dbReference type="Proteomes" id="UP001061862"/>
    </source>
</evidence>
<dbReference type="Proteomes" id="UP001061862">
    <property type="component" value="Chromosome"/>
</dbReference>
<evidence type="ECO:0000313" key="3">
    <source>
        <dbReference type="EMBL" id="UXN69051.1"/>
    </source>
</evidence>
<dbReference type="InterPro" id="IPR036691">
    <property type="entry name" value="Endo/exonu/phosph_ase_sf"/>
</dbReference>